<feature type="compositionally biased region" description="Low complexity" evidence="1">
    <location>
        <begin position="25"/>
        <end position="34"/>
    </location>
</feature>
<comment type="caution">
    <text evidence="2">The sequence shown here is derived from an EMBL/GenBank/DDBJ whole genome shotgun (WGS) entry which is preliminary data.</text>
</comment>
<evidence type="ECO:0000313" key="3">
    <source>
        <dbReference type="Proteomes" id="UP001292094"/>
    </source>
</evidence>
<feature type="region of interest" description="Disordered" evidence="1">
    <location>
        <begin position="1"/>
        <end position="34"/>
    </location>
</feature>
<dbReference type="EMBL" id="JAWZYT010002731">
    <property type="protein sequence ID" value="KAK4302450.1"/>
    <property type="molecule type" value="Genomic_DNA"/>
</dbReference>
<keyword evidence="3" id="KW-1185">Reference proteome</keyword>
<organism evidence="2 3">
    <name type="scientific">Petrolisthes manimaculis</name>
    <dbReference type="NCBI Taxonomy" id="1843537"/>
    <lineage>
        <taxon>Eukaryota</taxon>
        <taxon>Metazoa</taxon>
        <taxon>Ecdysozoa</taxon>
        <taxon>Arthropoda</taxon>
        <taxon>Crustacea</taxon>
        <taxon>Multicrustacea</taxon>
        <taxon>Malacostraca</taxon>
        <taxon>Eumalacostraca</taxon>
        <taxon>Eucarida</taxon>
        <taxon>Decapoda</taxon>
        <taxon>Pleocyemata</taxon>
        <taxon>Anomura</taxon>
        <taxon>Galatheoidea</taxon>
        <taxon>Porcellanidae</taxon>
        <taxon>Petrolisthes</taxon>
    </lineage>
</organism>
<feature type="compositionally biased region" description="Basic and acidic residues" evidence="1">
    <location>
        <begin position="317"/>
        <end position="330"/>
    </location>
</feature>
<sequence>MSCDIQQDPSVPSVSSPGYLDPSDGGSVEVGSSEAHPLALLSHPPRLLQCEDRIGEKGRHWGTEEEEVPGAEGNGDAERDGVQYQCDVSCYGVTVAGEVSSGGACLVTGGVDERRKYWGEECRGEVIGEGAGGGGGGSSWAGLNEGSPYINEIRDGCHIPTGHNQMEGCNVNDNEMLRGYHPGRWWGCVEVERGGRERNGEGRGGGGLELRGIGGRTPTRPDNYPPSRHTFDSDPLDDARHDRGRLTPQEAGKIGFPRPSGVQLPVMTIEIEKWLMGLFVSDEEDADRKKKLKNRKKGKKKKDGFYQLTNNHYTINNDKDNTNTTHKDDLDSQSVDEYLQYEVS</sequence>
<reference evidence="2" key="1">
    <citation type="submission" date="2023-11" db="EMBL/GenBank/DDBJ databases">
        <title>Genome assemblies of two species of porcelain crab, Petrolisthes cinctipes and Petrolisthes manimaculis (Anomura: Porcellanidae).</title>
        <authorList>
            <person name="Angst P."/>
        </authorList>
    </citation>
    <scope>NUCLEOTIDE SEQUENCE</scope>
    <source>
        <strain evidence="2">PB745_02</strain>
        <tissue evidence="2">Gill</tissue>
    </source>
</reference>
<feature type="compositionally biased region" description="Gly residues" evidence="1">
    <location>
        <begin position="202"/>
        <end position="215"/>
    </location>
</feature>
<feature type="compositionally biased region" description="Basic residues" evidence="1">
    <location>
        <begin position="290"/>
        <end position="302"/>
    </location>
</feature>
<dbReference type="Proteomes" id="UP001292094">
    <property type="component" value="Unassembled WGS sequence"/>
</dbReference>
<protein>
    <submittedName>
        <fullName evidence="2">Uncharacterized protein</fullName>
    </submittedName>
</protein>
<feature type="compositionally biased region" description="Basic and acidic residues" evidence="1">
    <location>
        <begin position="229"/>
        <end position="245"/>
    </location>
</feature>
<accession>A0AAE1U153</accession>
<evidence type="ECO:0000313" key="2">
    <source>
        <dbReference type="EMBL" id="KAK4302450.1"/>
    </source>
</evidence>
<feature type="region of interest" description="Disordered" evidence="1">
    <location>
        <begin position="290"/>
        <end position="331"/>
    </location>
</feature>
<evidence type="ECO:0000256" key="1">
    <source>
        <dbReference type="SAM" id="MobiDB-lite"/>
    </source>
</evidence>
<gene>
    <name evidence="2" type="ORF">Pmani_025461</name>
</gene>
<feature type="region of interest" description="Disordered" evidence="1">
    <location>
        <begin position="195"/>
        <end position="259"/>
    </location>
</feature>
<proteinExistence type="predicted"/>
<dbReference type="AlphaFoldDB" id="A0AAE1U153"/>
<name>A0AAE1U153_9EUCA</name>